<evidence type="ECO:0000313" key="1">
    <source>
        <dbReference type="EMBL" id="KAA1258316.1"/>
    </source>
</evidence>
<dbReference type="AlphaFoldDB" id="A0A5B1CCN1"/>
<keyword evidence="2" id="KW-1185">Reference proteome</keyword>
<protein>
    <submittedName>
        <fullName evidence="1">Uncharacterized protein</fullName>
    </submittedName>
</protein>
<sequence>MIKVKTKLNVQVTARGRKTIRRFADGEDEQQSPAKPAGRIPRIARLMALAIRYQAMLQTGEVSDMIELARIAHVSQPRMTQIMGLNLLAPDIQEALLNLPPQRGKCPIHEKGLRPLTAMLLWADQRAAWAVTAAGLAPSTEDAK</sequence>
<name>A0A5B1CCN1_9BACT</name>
<organism evidence="1 2">
    <name type="scientific">Rubripirellula obstinata</name>
    <dbReference type="NCBI Taxonomy" id="406547"/>
    <lineage>
        <taxon>Bacteria</taxon>
        <taxon>Pseudomonadati</taxon>
        <taxon>Planctomycetota</taxon>
        <taxon>Planctomycetia</taxon>
        <taxon>Pirellulales</taxon>
        <taxon>Pirellulaceae</taxon>
        <taxon>Rubripirellula</taxon>
    </lineage>
</organism>
<proteinExistence type="predicted"/>
<dbReference type="EMBL" id="VRLW01000001">
    <property type="protein sequence ID" value="KAA1258316.1"/>
    <property type="molecule type" value="Genomic_DNA"/>
</dbReference>
<dbReference type="Proteomes" id="UP000322699">
    <property type="component" value="Unassembled WGS sequence"/>
</dbReference>
<evidence type="ECO:0000313" key="2">
    <source>
        <dbReference type="Proteomes" id="UP000322699"/>
    </source>
</evidence>
<accession>A0A5B1CCN1</accession>
<dbReference type="RefSeq" id="WP_149752584.1">
    <property type="nucleotide sequence ID" value="NZ_LWSK01000009.1"/>
</dbReference>
<reference evidence="1 2" key="1">
    <citation type="submission" date="2019-08" db="EMBL/GenBank/DDBJ databases">
        <title>Deep-cultivation of Planctomycetes and their phenomic and genomic characterization uncovers novel biology.</title>
        <authorList>
            <person name="Wiegand S."/>
            <person name="Jogler M."/>
            <person name="Boedeker C."/>
            <person name="Pinto D."/>
            <person name="Vollmers J."/>
            <person name="Rivas-Marin E."/>
            <person name="Kohn T."/>
            <person name="Peeters S.H."/>
            <person name="Heuer A."/>
            <person name="Rast P."/>
            <person name="Oberbeckmann S."/>
            <person name="Bunk B."/>
            <person name="Jeske O."/>
            <person name="Meyerdierks A."/>
            <person name="Storesund J.E."/>
            <person name="Kallscheuer N."/>
            <person name="Luecker S."/>
            <person name="Lage O.M."/>
            <person name="Pohl T."/>
            <person name="Merkel B.J."/>
            <person name="Hornburger P."/>
            <person name="Mueller R.-W."/>
            <person name="Bruemmer F."/>
            <person name="Labrenz M."/>
            <person name="Spormann A.M."/>
            <person name="Op Den Camp H."/>
            <person name="Overmann J."/>
            <person name="Amann R."/>
            <person name="Jetten M.S.M."/>
            <person name="Mascher T."/>
            <person name="Medema M.H."/>
            <person name="Devos D.P."/>
            <person name="Kaster A.-K."/>
            <person name="Ovreas L."/>
            <person name="Rohde M."/>
            <person name="Galperin M.Y."/>
            <person name="Jogler C."/>
        </authorList>
    </citation>
    <scope>NUCLEOTIDE SEQUENCE [LARGE SCALE GENOMIC DNA]</scope>
    <source>
        <strain evidence="1 2">LF1</strain>
    </source>
</reference>
<gene>
    <name evidence="1" type="ORF">LF1_08320</name>
</gene>
<dbReference type="OrthoDB" id="285475at2"/>
<comment type="caution">
    <text evidence="1">The sequence shown here is derived from an EMBL/GenBank/DDBJ whole genome shotgun (WGS) entry which is preliminary data.</text>
</comment>